<proteinExistence type="predicted"/>
<name>A0A6J7DIF3_9ZZZZ</name>
<sequence length="145" mass="16093">MSKASTGSETINAGLTQVAAALYAVDEYAKWADGISAVSNIDRDDRGQITRATLLIEAGVIRDEVTLEYDWSEIPERLNFKFVNGKLLKKMDGAYILEQVSAASTKVTYELSVDVSMFIPRAMIVSQEKAIITRALLQLKEFVER</sequence>
<dbReference type="AlphaFoldDB" id="A0A6J7DIF3"/>
<dbReference type="InterPro" id="IPR023393">
    <property type="entry name" value="START-like_dom_sf"/>
</dbReference>
<dbReference type="InterPro" id="IPR005031">
    <property type="entry name" value="COQ10_START"/>
</dbReference>
<accession>A0A6J7DIF3</accession>
<organism evidence="2">
    <name type="scientific">freshwater metagenome</name>
    <dbReference type="NCBI Taxonomy" id="449393"/>
    <lineage>
        <taxon>unclassified sequences</taxon>
        <taxon>metagenomes</taxon>
        <taxon>ecological metagenomes</taxon>
    </lineage>
</organism>
<dbReference type="PANTHER" id="PTHR39683:SF4">
    <property type="entry name" value="COENZYME Q-BINDING PROTEIN COQ10 START DOMAIN-CONTAINING PROTEIN"/>
    <property type="match status" value="1"/>
</dbReference>
<dbReference type="SUPFAM" id="SSF55961">
    <property type="entry name" value="Bet v1-like"/>
    <property type="match status" value="1"/>
</dbReference>
<dbReference type="Gene3D" id="3.30.530.20">
    <property type="match status" value="1"/>
</dbReference>
<protein>
    <submittedName>
        <fullName evidence="2">Unannotated protein</fullName>
    </submittedName>
</protein>
<dbReference type="Pfam" id="PF03364">
    <property type="entry name" value="Polyketide_cyc"/>
    <property type="match status" value="1"/>
</dbReference>
<gene>
    <name evidence="2" type="ORF">UFOPK3461_00105</name>
</gene>
<feature type="domain" description="Coenzyme Q-binding protein COQ10 START" evidence="1">
    <location>
        <begin position="20"/>
        <end position="136"/>
    </location>
</feature>
<dbReference type="EMBL" id="CAFBLW010000003">
    <property type="protein sequence ID" value="CAB4867013.1"/>
    <property type="molecule type" value="Genomic_DNA"/>
</dbReference>
<evidence type="ECO:0000259" key="1">
    <source>
        <dbReference type="Pfam" id="PF03364"/>
    </source>
</evidence>
<reference evidence="2" key="1">
    <citation type="submission" date="2020-05" db="EMBL/GenBank/DDBJ databases">
        <authorList>
            <person name="Chiriac C."/>
            <person name="Salcher M."/>
            <person name="Ghai R."/>
            <person name="Kavagutti S V."/>
        </authorList>
    </citation>
    <scope>NUCLEOTIDE SEQUENCE</scope>
</reference>
<dbReference type="PANTHER" id="PTHR39683">
    <property type="entry name" value="CONSERVED PROTEIN TB16.3"/>
    <property type="match status" value="1"/>
</dbReference>
<evidence type="ECO:0000313" key="2">
    <source>
        <dbReference type="EMBL" id="CAB4867013.1"/>
    </source>
</evidence>